<evidence type="ECO:0000313" key="3">
    <source>
        <dbReference type="EMBL" id="KAF6382683.1"/>
    </source>
</evidence>
<keyword evidence="2" id="KW-0472">Membrane</keyword>
<gene>
    <name evidence="3" type="ORF">mPipKuh1_009027</name>
</gene>
<protein>
    <submittedName>
        <fullName evidence="3">Uncharacterized protein</fullName>
    </submittedName>
</protein>
<dbReference type="AlphaFoldDB" id="A0A7J8A848"/>
<accession>A0A7J8A848</accession>
<evidence type="ECO:0000256" key="1">
    <source>
        <dbReference type="SAM" id="MobiDB-lite"/>
    </source>
</evidence>
<reference evidence="3 4" key="1">
    <citation type="journal article" date="2020" name="Nature">
        <title>Six reference-quality genomes reveal evolution of bat adaptations.</title>
        <authorList>
            <person name="Jebb D."/>
            <person name="Huang Z."/>
            <person name="Pippel M."/>
            <person name="Hughes G.M."/>
            <person name="Lavrichenko K."/>
            <person name="Devanna P."/>
            <person name="Winkler S."/>
            <person name="Jermiin L.S."/>
            <person name="Skirmuntt E.C."/>
            <person name="Katzourakis A."/>
            <person name="Burkitt-Gray L."/>
            <person name="Ray D.A."/>
            <person name="Sullivan K.A.M."/>
            <person name="Roscito J.G."/>
            <person name="Kirilenko B.M."/>
            <person name="Davalos L.M."/>
            <person name="Corthals A.P."/>
            <person name="Power M.L."/>
            <person name="Jones G."/>
            <person name="Ransome R.D."/>
            <person name="Dechmann D.K.N."/>
            <person name="Locatelli A.G."/>
            <person name="Puechmaille S.J."/>
            <person name="Fedrigo O."/>
            <person name="Jarvis E.D."/>
            <person name="Hiller M."/>
            <person name="Vernes S.C."/>
            <person name="Myers E.W."/>
            <person name="Teeling E.C."/>
        </authorList>
    </citation>
    <scope>NUCLEOTIDE SEQUENCE [LARGE SCALE GENOMIC DNA]</scope>
    <source>
        <strain evidence="3">MPipKuh1</strain>
        <tissue evidence="3">Flight muscle</tissue>
    </source>
</reference>
<feature type="region of interest" description="Disordered" evidence="1">
    <location>
        <begin position="52"/>
        <end position="80"/>
    </location>
</feature>
<keyword evidence="2" id="KW-0812">Transmembrane</keyword>
<comment type="caution">
    <text evidence="3">The sequence shown here is derived from an EMBL/GenBank/DDBJ whole genome shotgun (WGS) entry which is preliminary data.</text>
</comment>
<keyword evidence="4" id="KW-1185">Reference proteome</keyword>
<dbReference type="Proteomes" id="UP000558488">
    <property type="component" value="Unassembled WGS sequence"/>
</dbReference>
<proteinExistence type="predicted"/>
<dbReference type="EMBL" id="JACAGB010000002">
    <property type="protein sequence ID" value="KAF6382683.1"/>
    <property type="molecule type" value="Genomic_DNA"/>
</dbReference>
<evidence type="ECO:0000256" key="2">
    <source>
        <dbReference type="SAM" id="Phobius"/>
    </source>
</evidence>
<sequence>MGWTLPFGTSEWAGVCLHCVEGGSPLLQWGTASSCRGPGLSRWAWQPAGAWGRREAGCPQPRAGPSSGTSRKPLCNTEASRTDSSLLLPVGQRVGSFVAKTTAMMMTATGIYYMFSMFWVTYSMHLACIAPSNPLHSWL</sequence>
<keyword evidence="2" id="KW-1133">Transmembrane helix</keyword>
<name>A0A7J8A848_PIPKU</name>
<evidence type="ECO:0000313" key="4">
    <source>
        <dbReference type="Proteomes" id="UP000558488"/>
    </source>
</evidence>
<organism evidence="3 4">
    <name type="scientific">Pipistrellus kuhlii</name>
    <name type="common">Kuhl's pipistrelle</name>
    <dbReference type="NCBI Taxonomy" id="59472"/>
    <lineage>
        <taxon>Eukaryota</taxon>
        <taxon>Metazoa</taxon>
        <taxon>Chordata</taxon>
        <taxon>Craniata</taxon>
        <taxon>Vertebrata</taxon>
        <taxon>Euteleostomi</taxon>
        <taxon>Mammalia</taxon>
        <taxon>Eutheria</taxon>
        <taxon>Laurasiatheria</taxon>
        <taxon>Chiroptera</taxon>
        <taxon>Yangochiroptera</taxon>
        <taxon>Vespertilionidae</taxon>
        <taxon>Pipistrellus</taxon>
    </lineage>
</organism>
<feature type="transmembrane region" description="Helical" evidence="2">
    <location>
        <begin position="110"/>
        <end position="132"/>
    </location>
</feature>